<dbReference type="PANTHER" id="PTHR43167">
    <property type="entry name" value="PUTATIVE (AFU_ORTHOLOGUE AFUA_6G01830)-RELATED"/>
    <property type="match status" value="1"/>
</dbReference>
<dbReference type="Pfam" id="PF13578">
    <property type="entry name" value="Methyltransf_24"/>
    <property type="match status" value="1"/>
</dbReference>
<dbReference type="EMBL" id="JBHUFZ010000005">
    <property type="protein sequence ID" value="MFD1889035.1"/>
    <property type="molecule type" value="Genomic_DNA"/>
</dbReference>
<accession>A0ABW4RT79</accession>
<proteinExistence type="predicted"/>
<protein>
    <submittedName>
        <fullName evidence="1">O-methyltransferase</fullName>
        <ecNumber evidence="1">2.1.1.-</ecNumber>
    </submittedName>
</protein>
<dbReference type="Gene3D" id="3.40.50.150">
    <property type="entry name" value="Vaccinia Virus protein VP39"/>
    <property type="match status" value="1"/>
</dbReference>
<reference evidence="2" key="1">
    <citation type="journal article" date="2019" name="Int. J. Syst. Evol. Microbiol.">
        <title>The Global Catalogue of Microorganisms (GCM) 10K type strain sequencing project: providing services to taxonomists for standard genome sequencing and annotation.</title>
        <authorList>
            <consortium name="The Broad Institute Genomics Platform"/>
            <consortium name="The Broad Institute Genome Sequencing Center for Infectious Disease"/>
            <person name="Wu L."/>
            <person name="Ma J."/>
        </authorList>
    </citation>
    <scope>NUCLEOTIDE SEQUENCE [LARGE SCALE GENOMIC DNA]</scope>
    <source>
        <strain evidence="2">CAIM 431</strain>
    </source>
</reference>
<keyword evidence="1" id="KW-0808">Transferase</keyword>
<comment type="caution">
    <text evidence="1">The sequence shown here is derived from an EMBL/GenBank/DDBJ whole genome shotgun (WGS) entry which is preliminary data.</text>
</comment>
<name>A0ABW4RT79_9ACTN</name>
<dbReference type="GO" id="GO:0032259">
    <property type="term" value="P:methylation"/>
    <property type="evidence" value="ECO:0007669"/>
    <property type="project" value="UniProtKB-KW"/>
</dbReference>
<dbReference type="Proteomes" id="UP001597326">
    <property type="component" value="Unassembled WGS sequence"/>
</dbReference>
<organism evidence="1 2">
    <name type="scientific">Luteococcus peritonei</name>
    <dbReference type="NCBI Taxonomy" id="88874"/>
    <lineage>
        <taxon>Bacteria</taxon>
        <taxon>Bacillati</taxon>
        <taxon>Actinomycetota</taxon>
        <taxon>Actinomycetes</taxon>
        <taxon>Propionibacteriales</taxon>
        <taxon>Propionibacteriaceae</taxon>
        <taxon>Luteococcus</taxon>
    </lineage>
</organism>
<dbReference type="RefSeq" id="WP_343874884.1">
    <property type="nucleotide sequence ID" value="NZ_BAAAIX010000028.1"/>
</dbReference>
<sequence length="196" mass="20710">MSTPDQVPELVSRALRTSLSSGWQQTTRHESGRLLATLAASRRGIVAEIGTGSGAGVAWLRSGAPASTRVVCVEQDPQQAERAAQALAGAEIDVLVGGCEVLRRHAPFSLLYFDRGVAETVGLDLAWELVADGGMVVVDDFLPDTKAGRSTEWSCTPMAAADPVRQDWLSDARFTSTEVSVAADVSMVIATRRAAA</sequence>
<dbReference type="PANTHER" id="PTHR43167:SF1">
    <property type="entry name" value="PUTATIVE (AFU_ORTHOLOGUE AFUA_6G01830)-RELATED"/>
    <property type="match status" value="1"/>
</dbReference>
<evidence type="ECO:0000313" key="1">
    <source>
        <dbReference type="EMBL" id="MFD1889035.1"/>
    </source>
</evidence>
<dbReference type="SUPFAM" id="SSF53335">
    <property type="entry name" value="S-adenosyl-L-methionine-dependent methyltransferases"/>
    <property type="match status" value="1"/>
</dbReference>
<keyword evidence="2" id="KW-1185">Reference proteome</keyword>
<keyword evidence="1" id="KW-0489">Methyltransferase</keyword>
<dbReference type="InterPro" id="IPR029063">
    <property type="entry name" value="SAM-dependent_MTases_sf"/>
</dbReference>
<dbReference type="GO" id="GO:0008168">
    <property type="term" value="F:methyltransferase activity"/>
    <property type="evidence" value="ECO:0007669"/>
    <property type="project" value="UniProtKB-KW"/>
</dbReference>
<gene>
    <name evidence="1" type="ORF">ACFSCS_02405</name>
</gene>
<dbReference type="EC" id="2.1.1.-" evidence="1"/>
<evidence type="ECO:0000313" key="2">
    <source>
        <dbReference type="Proteomes" id="UP001597326"/>
    </source>
</evidence>